<protein>
    <submittedName>
        <fullName evidence="1">Uncharacterized protein</fullName>
    </submittedName>
</protein>
<dbReference type="Proteomes" id="UP000530928">
    <property type="component" value="Unassembled WGS sequence"/>
</dbReference>
<evidence type="ECO:0000313" key="2">
    <source>
        <dbReference type="Proteomes" id="UP000530928"/>
    </source>
</evidence>
<evidence type="ECO:0000313" key="1">
    <source>
        <dbReference type="EMBL" id="MBA2891228.1"/>
    </source>
</evidence>
<sequence>MRMIKRNKQQSSESSYLRVLAEQARNRRASATSKK</sequence>
<dbReference type="AlphaFoldDB" id="A0A7W0CHH3"/>
<gene>
    <name evidence="1" type="ORF">HNR30_002569</name>
</gene>
<comment type="caution">
    <text evidence="1">The sequence shown here is derived from an EMBL/GenBank/DDBJ whole genome shotgun (WGS) entry which is preliminary data.</text>
</comment>
<reference evidence="1 2" key="1">
    <citation type="submission" date="2020-07" db="EMBL/GenBank/DDBJ databases">
        <title>Genomic Encyclopedia of Type Strains, Phase IV (KMG-IV): sequencing the most valuable type-strain genomes for metagenomic binning, comparative biology and taxonomic classification.</title>
        <authorList>
            <person name="Goeker M."/>
        </authorList>
    </citation>
    <scope>NUCLEOTIDE SEQUENCE [LARGE SCALE GENOMIC DNA]</scope>
    <source>
        <strain evidence="1 2">DSM 45533</strain>
    </source>
</reference>
<name>A0A7W0CHH3_9ACTN</name>
<keyword evidence="2" id="KW-1185">Reference proteome</keyword>
<accession>A0A7W0CHH3</accession>
<dbReference type="EMBL" id="JACDUR010000003">
    <property type="protein sequence ID" value="MBA2891228.1"/>
    <property type="molecule type" value="Genomic_DNA"/>
</dbReference>
<organism evidence="1 2">
    <name type="scientific">Nonomuraea soli</name>
    <dbReference type="NCBI Taxonomy" id="1032476"/>
    <lineage>
        <taxon>Bacteria</taxon>
        <taxon>Bacillati</taxon>
        <taxon>Actinomycetota</taxon>
        <taxon>Actinomycetes</taxon>
        <taxon>Streptosporangiales</taxon>
        <taxon>Streptosporangiaceae</taxon>
        <taxon>Nonomuraea</taxon>
    </lineage>
</organism>
<proteinExistence type="predicted"/>